<feature type="modified residue" description="Phosphohistidine" evidence="1">
    <location>
        <position position="44"/>
    </location>
</feature>
<organism evidence="3 4">
    <name type="scientific">Lutibacter holmesii</name>
    <dbReference type="NCBI Taxonomy" id="1137985"/>
    <lineage>
        <taxon>Bacteria</taxon>
        <taxon>Pseudomonadati</taxon>
        <taxon>Bacteroidota</taxon>
        <taxon>Flavobacteriia</taxon>
        <taxon>Flavobacteriales</taxon>
        <taxon>Flavobacteriaceae</taxon>
        <taxon>Lutibacter</taxon>
    </lineage>
</organism>
<proteinExistence type="predicted"/>
<evidence type="ECO:0000256" key="1">
    <source>
        <dbReference type="PROSITE-ProRule" id="PRU00110"/>
    </source>
</evidence>
<dbReference type="InterPro" id="IPR008207">
    <property type="entry name" value="Sig_transdc_His_kin_Hpt_dom"/>
</dbReference>
<accession>A0ABW3WP51</accession>
<dbReference type="InterPro" id="IPR036641">
    <property type="entry name" value="HPT_dom_sf"/>
</dbReference>
<gene>
    <name evidence="3" type="ORF">ACFQ5N_07595</name>
</gene>
<keyword evidence="4" id="KW-1185">Reference proteome</keyword>
<dbReference type="SUPFAM" id="SSF47226">
    <property type="entry name" value="Histidine-containing phosphotransfer domain, HPT domain"/>
    <property type="match status" value="1"/>
</dbReference>
<evidence type="ECO:0000259" key="2">
    <source>
        <dbReference type="PROSITE" id="PS50894"/>
    </source>
</evidence>
<evidence type="ECO:0000313" key="4">
    <source>
        <dbReference type="Proteomes" id="UP001597241"/>
    </source>
</evidence>
<dbReference type="Proteomes" id="UP001597241">
    <property type="component" value="Unassembled WGS sequence"/>
</dbReference>
<dbReference type="PROSITE" id="PS50894">
    <property type="entry name" value="HPT"/>
    <property type="match status" value="1"/>
</dbReference>
<feature type="domain" description="HPt" evidence="2">
    <location>
        <begin position="5"/>
        <end position="100"/>
    </location>
</feature>
<protein>
    <submittedName>
        <fullName evidence="3">Hpt domain-containing protein</fullName>
    </submittedName>
</protein>
<reference evidence="4" key="1">
    <citation type="journal article" date="2019" name="Int. J. Syst. Evol. Microbiol.">
        <title>The Global Catalogue of Microorganisms (GCM) 10K type strain sequencing project: providing services to taxonomists for standard genome sequencing and annotation.</title>
        <authorList>
            <consortium name="The Broad Institute Genomics Platform"/>
            <consortium name="The Broad Institute Genome Sequencing Center for Infectious Disease"/>
            <person name="Wu L."/>
            <person name="Ma J."/>
        </authorList>
    </citation>
    <scope>NUCLEOTIDE SEQUENCE [LARGE SCALE GENOMIC DNA]</scope>
    <source>
        <strain evidence="4">CCUG 62221</strain>
    </source>
</reference>
<comment type="caution">
    <text evidence="3">The sequence shown here is derived from an EMBL/GenBank/DDBJ whole genome shotgun (WGS) entry which is preliminary data.</text>
</comment>
<dbReference type="Gene3D" id="1.20.120.160">
    <property type="entry name" value="HPT domain"/>
    <property type="match status" value="1"/>
</dbReference>
<keyword evidence="1" id="KW-0597">Phosphoprotein</keyword>
<sequence length="100" mass="11438">MCRGNQEQVAKMVKVFTSEISQSVADINTAFSEKDFLTIKKLTHKVKPTLTYFGVEKLQKELLLIDALLLTDFDITTLETHLNNFTKLTTKVIDQLNNDF</sequence>
<evidence type="ECO:0000313" key="3">
    <source>
        <dbReference type="EMBL" id="MFD1293697.1"/>
    </source>
</evidence>
<dbReference type="EMBL" id="JBHTMV010000003">
    <property type="protein sequence ID" value="MFD1293697.1"/>
    <property type="molecule type" value="Genomic_DNA"/>
</dbReference>
<name>A0ABW3WP51_9FLAO</name>